<feature type="region of interest" description="Disordered" evidence="4">
    <location>
        <begin position="148"/>
        <end position="197"/>
    </location>
</feature>
<dbReference type="KEGG" id="nlo:107222471"/>
<feature type="chain" id="PRO_5047275639" evidence="5">
    <location>
        <begin position="19"/>
        <end position="197"/>
    </location>
</feature>
<dbReference type="SMART" id="SM00039">
    <property type="entry name" value="CRF"/>
    <property type="match status" value="1"/>
</dbReference>
<proteinExistence type="predicted"/>
<comment type="subcellular location">
    <subcellularLocation>
        <location evidence="1">Secreted</location>
    </subcellularLocation>
</comment>
<evidence type="ECO:0000256" key="1">
    <source>
        <dbReference type="ARBA" id="ARBA00004613"/>
    </source>
</evidence>
<keyword evidence="2" id="KW-0964">Secreted</keyword>
<dbReference type="OrthoDB" id="6418774at2759"/>
<organism evidence="8">
    <name type="scientific">Neodiprion lecontei</name>
    <name type="common">Redheaded pine sawfly</name>
    <dbReference type="NCBI Taxonomy" id="441921"/>
    <lineage>
        <taxon>Eukaryota</taxon>
        <taxon>Metazoa</taxon>
        <taxon>Ecdysozoa</taxon>
        <taxon>Arthropoda</taxon>
        <taxon>Hexapoda</taxon>
        <taxon>Insecta</taxon>
        <taxon>Pterygota</taxon>
        <taxon>Neoptera</taxon>
        <taxon>Endopterygota</taxon>
        <taxon>Hymenoptera</taxon>
        <taxon>Tenthredinoidea</taxon>
        <taxon>Diprionidae</taxon>
        <taxon>Diprioninae</taxon>
        <taxon>Neodiprion</taxon>
    </lineage>
</organism>
<dbReference type="RefSeq" id="XP_015517378.2">
    <property type="nucleotide sequence ID" value="XM_015661892.2"/>
</dbReference>
<feature type="signal peptide" evidence="5">
    <location>
        <begin position="1"/>
        <end position="18"/>
    </location>
</feature>
<reference evidence="8" key="1">
    <citation type="submission" date="2025-08" db="UniProtKB">
        <authorList>
            <consortium name="RefSeq"/>
        </authorList>
    </citation>
    <scope>IDENTIFICATION</scope>
    <source>
        <tissue evidence="8">Thorax and Abdomen</tissue>
    </source>
</reference>
<keyword evidence="3" id="KW-0372">Hormone</keyword>
<evidence type="ECO:0000259" key="6">
    <source>
        <dbReference type="SMART" id="SM00039"/>
    </source>
</evidence>
<feature type="domain" description="Corticotropin-releasing factor" evidence="6">
    <location>
        <begin position="66"/>
        <end position="109"/>
    </location>
</feature>
<dbReference type="InParanoid" id="A0A6J0BTR1"/>
<dbReference type="Proteomes" id="UP000829291">
    <property type="component" value="Chromosome 2"/>
</dbReference>
<evidence type="ECO:0000256" key="3">
    <source>
        <dbReference type="ARBA" id="ARBA00022702"/>
    </source>
</evidence>
<evidence type="ECO:0000256" key="5">
    <source>
        <dbReference type="SAM" id="SignalP"/>
    </source>
</evidence>
<keyword evidence="5" id="KW-0732">Signal</keyword>
<name>A0A6J0BTR1_NEOLC</name>
<dbReference type="AlphaFoldDB" id="A0A6J0BTR1"/>
<feature type="compositionally biased region" description="Basic and acidic residues" evidence="4">
    <location>
        <begin position="148"/>
        <end position="157"/>
    </location>
</feature>
<dbReference type="GO" id="GO:0005576">
    <property type="term" value="C:extracellular region"/>
    <property type="evidence" value="ECO:0007669"/>
    <property type="project" value="UniProtKB-SubCell"/>
</dbReference>
<dbReference type="Pfam" id="PF00473">
    <property type="entry name" value="CRF"/>
    <property type="match status" value="1"/>
</dbReference>
<evidence type="ECO:0000256" key="4">
    <source>
        <dbReference type="SAM" id="MobiDB-lite"/>
    </source>
</evidence>
<keyword evidence="7" id="KW-1185">Reference proteome</keyword>
<dbReference type="InterPro" id="IPR000187">
    <property type="entry name" value="CRF"/>
</dbReference>
<evidence type="ECO:0000313" key="8">
    <source>
        <dbReference type="RefSeq" id="XP_015517378.2"/>
    </source>
</evidence>
<accession>A0A6J0BTR1</accession>
<evidence type="ECO:0000313" key="7">
    <source>
        <dbReference type="Proteomes" id="UP000829291"/>
    </source>
</evidence>
<sequence length="197" mass="22233">MFLVNFLAAASVIGIVQSAPTSTYRRRDELADRPELLLFNQIHALEEADLGESDSGRSVGAARIKRLGSLSIVNPLDVLRERVILELTRRKMRQNQKQVDANRRIMQSIGKRAITDAVQLNSNEDSDPAGFMSSKADDFLYSYRIPETDHAPEDRSGQQHRQHLASDRGTERQQAWEALQEAESDQTRRMGSELSLL</sequence>
<protein>
    <submittedName>
        <fullName evidence="8">Diuretic hormone 44</fullName>
    </submittedName>
</protein>
<evidence type="ECO:0000256" key="2">
    <source>
        <dbReference type="ARBA" id="ARBA00022525"/>
    </source>
</evidence>
<dbReference type="GeneID" id="107222471"/>
<dbReference type="GO" id="GO:0005179">
    <property type="term" value="F:hormone activity"/>
    <property type="evidence" value="ECO:0007669"/>
    <property type="project" value="UniProtKB-KW"/>
</dbReference>
<gene>
    <name evidence="8" type="primary">LOC107222471</name>
</gene>